<dbReference type="Pfam" id="PF24827">
    <property type="entry name" value="AstE_AspA_cat"/>
    <property type="match status" value="1"/>
</dbReference>
<feature type="domain" description="Succinylglutamate desuccinylase/Aspartoacylase catalytic" evidence="5">
    <location>
        <begin position="12"/>
        <end position="91"/>
    </location>
</feature>
<dbReference type="InterPro" id="IPR050178">
    <property type="entry name" value="AspA/AstE_fam"/>
</dbReference>
<accession>A0ABD6A547</accession>
<dbReference type="GO" id="GO:0046872">
    <property type="term" value="F:metal ion binding"/>
    <property type="evidence" value="ECO:0007669"/>
    <property type="project" value="UniProtKB-KW"/>
</dbReference>
<evidence type="ECO:0000256" key="1">
    <source>
        <dbReference type="ARBA" id="ARBA00001947"/>
    </source>
</evidence>
<gene>
    <name evidence="6" type="ORF">ACFQPE_00565</name>
</gene>
<evidence type="ECO:0000256" key="4">
    <source>
        <dbReference type="ARBA" id="ARBA00022833"/>
    </source>
</evidence>
<proteinExistence type="predicted"/>
<evidence type="ECO:0000256" key="2">
    <source>
        <dbReference type="ARBA" id="ARBA00022723"/>
    </source>
</evidence>
<keyword evidence="3" id="KW-0378">Hydrolase</keyword>
<evidence type="ECO:0000259" key="5">
    <source>
        <dbReference type="Pfam" id="PF24827"/>
    </source>
</evidence>
<comment type="cofactor">
    <cofactor evidence="1">
        <name>Zn(2+)</name>
        <dbReference type="ChEBI" id="CHEBI:29105"/>
    </cofactor>
</comment>
<keyword evidence="7" id="KW-1185">Reference proteome</keyword>
<keyword evidence="4" id="KW-0862">Zinc</keyword>
<dbReference type="RefSeq" id="WP_276304695.1">
    <property type="nucleotide sequence ID" value="NZ_CP119992.1"/>
</dbReference>
<keyword evidence="2" id="KW-0479">Metal-binding</keyword>
<evidence type="ECO:0000313" key="7">
    <source>
        <dbReference type="Proteomes" id="UP001596547"/>
    </source>
</evidence>
<dbReference type="SUPFAM" id="SSF53187">
    <property type="entry name" value="Zn-dependent exopeptidases"/>
    <property type="match status" value="1"/>
</dbReference>
<evidence type="ECO:0000256" key="3">
    <source>
        <dbReference type="ARBA" id="ARBA00022801"/>
    </source>
</evidence>
<dbReference type="GO" id="GO:0016787">
    <property type="term" value="F:hydrolase activity"/>
    <property type="evidence" value="ECO:0007669"/>
    <property type="project" value="UniProtKB-KW"/>
</dbReference>
<sequence length="260" mass="28763">MRVEQLGEGEPEYAVVGALHGDEPCGAHAVEHFLRERPSLERPVKFVVANEPALERNVRYTDVDLNRVFPGDPDADEYERRLAHELLRELRGCTTLSIHSTQSYDRPFAIVDDADPLTEAICPYLSIDAVVEAGGFTEGRLVEYANVIEVEAGRQGSEEAKAYAVRLVREFLGAIGALPAGERRSADIPVFRLERLIPKTPATTYDVRVANFERVSPGATFATADDDELVAREPFYPVLMSPYGYEKEFGYAAELTGTLG</sequence>
<evidence type="ECO:0000313" key="6">
    <source>
        <dbReference type="EMBL" id="MFC7315290.1"/>
    </source>
</evidence>
<dbReference type="Proteomes" id="UP001596547">
    <property type="component" value="Unassembled WGS sequence"/>
</dbReference>
<name>A0ABD6A547_9EURY</name>
<dbReference type="PANTHER" id="PTHR15162:SF7">
    <property type="entry name" value="SUCCINYLGLUTAMATE DESUCCINYLASE"/>
    <property type="match status" value="1"/>
</dbReference>
<dbReference type="EMBL" id="JBHTBF010000001">
    <property type="protein sequence ID" value="MFC7315290.1"/>
    <property type="molecule type" value="Genomic_DNA"/>
</dbReference>
<dbReference type="InterPro" id="IPR055438">
    <property type="entry name" value="AstE_AspA_cat"/>
</dbReference>
<dbReference type="Gene3D" id="3.40.630.10">
    <property type="entry name" value="Zn peptidases"/>
    <property type="match status" value="1"/>
</dbReference>
<protein>
    <submittedName>
        <fullName evidence="6">Succinylglutamate desuccinylase/aspartoacylase family protein</fullName>
    </submittedName>
</protein>
<organism evidence="6 7">
    <name type="scientific">Halomarina halobia</name>
    <dbReference type="NCBI Taxonomy" id="3033386"/>
    <lineage>
        <taxon>Archaea</taxon>
        <taxon>Methanobacteriati</taxon>
        <taxon>Methanobacteriota</taxon>
        <taxon>Stenosarchaea group</taxon>
        <taxon>Halobacteria</taxon>
        <taxon>Halobacteriales</taxon>
        <taxon>Natronomonadaceae</taxon>
        <taxon>Halomarina</taxon>
    </lineage>
</organism>
<dbReference type="GeneID" id="79314250"/>
<dbReference type="PANTHER" id="PTHR15162">
    <property type="entry name" value="ASPARTOACYLASE"/>
    <property type="match status" value="1"/>
</dbReference>
<reference evidence="6 7" key="1">
    <citation type="journal article" date="2019" name="Int. J. Syst. Evol. Microbiol.">
        <title>The Global Catalogue of Microorganisms (GCM) 10K type strain sequencing project: providing services to taxonomists for standard genome sequencing and annotation.</title>
        <authorList>
            <consortium name="The Broad Institute Genomics Platform"/>
            <consortium name="The Broad Institute Genome Sequencing Center for Infectious Disease"/>
            <person name="Wu L."/>
            <person name="Ma J."/>
        </authorList>
    </citation>
    <scope>NUCLEOTIDE SEQUENCE [LARGE SCALE GENOMIC DNA]</scope>
    <source>
        <strain evidence="6 7">PSR21</strain>
    </source>
</reference>
<comment type="caution">
    <text evidence="6">The sequence shown here is derived from an EMBL/GenBank/DDBJ whole genome shotgun (WGS) entry which is preliminary data.</text>
</comment>
<dbReference type="AlphaFoldDB" id="A0ABD6A547"/>